<dbReference type="KEGG" id="cate:C2869_15320"/>
<dbReference type="AlphaFoldDB" id="A0A2S0VU66"/>
<gene>
    <name evidence="1" type="ORF">C2869_15320</name>
</gene>
<proteinExistence type="predicted"/>
<keyword evidence="2" id="KW-1185">Reference proteome</keyword>
<dbReference type="Proteomes" id="UP000244441">
    <property type="component" value="Chromosome"/>
</dbReference>
<dbReference type="EMBL" id="CP026604">
    <property type="protein sequence ID" value="AWB67723.1"/>
    <property type="molecule type" value="Genomic_DNA"/>
</dbReference>
<reference evidence="1 2" key="1">
    <citation type="submission" date="2018-01" db="EMBL/GenBank/DDBJ databases">
        <title>Genome sequence of a Cantenovulum-like bacteria.</title>
        <authorList>
            <person name="Tan W.R."/>
            <person name="Lau N.-S."/>
            <person name="Go F."/>
            <person name="Amirul A.-A.A."/>
        </authorList>
    </citation>
    <scope>NUCLEOTIDE SEQUENCE [LARGE SCALE GENOMIC DNA]</scope>
    <source>
        <strain evidence="1 2">CCB-QB4</strain>
    </source>
</reference>
<dbReference type="InterPro" id="IPR025293">
    <property type="entry name" value="YfiR/HmsC-like"/>
</dbReference>
<evidence type="ECO:0000313" key="1">
    <source>
        <dbReference type="EMBL" id="AWB67723.1"/>
    </source>
</evidence>
<dbReference type="Pfam" id="PF13689">
    <property type="entry name" value="DUF4154"/>
    <property type="match status" value="1"/>
</dbReference>
<organism evidence="1 2">
    <name type="scientific">Saccharobesus litoralis</name>
    <dbReference type="NCBI Taxonomy" id="2172099"/>
    <lineage>
        <taxon>Bacteria</taxon>
        <taxon>Pseudomonadati</taxon>
        <taxon>Pseudomonadota</taxon>
        <taxon>Gammaproteobacteria</taxon>
        <taxon>Alteromonadales</taxon>
        <taxon>Alteromonadaceae</taxon>
        <taxon>Saccharobesus</taxon>
    </lineage>
</organism>
<protein>
    <recommendedName>
        <fullName evidence="3">YfiR family protein</fullName>
    </recommendedName>
</protein>
<evidence type="ECO:0000313" key="2">
    <source>
        <dbReference type="Proteomes" id="UP000244441"/>
    </source>
</evidence>
<evidence type="ECO:0008006" key="3">
    <source>
        <dbReference type="Google" id="ProtNLM"/>
    </source>
</evidence>
<name>A0A2S0VU66_9ALTE</name>
<sequence length="194" mass="22482">MLFKNIGLRIFIRLTLSCTYLLVFYVLALPLVVYAKPQPEQVKSAFVYQVTKFTTWPQDTFESNTSNIRLCHAGYEPNLQQQLQILQTKKTKQRSFIFITIQHPSVALIEKQQCHIVYFSNESWRNLSKKDMSKLTKSTLLVGDSLSFLAHQGILAFILINDKVRIYKNLQSLRHSQLRLEARLLALAKNYKGS</sequence>
<accession>A0A2S0VU66</accession>